<proteinExistence type="predicted"/>
<evidence type="ECO:0000313" key="3">
    <source>
        <dbReference type="Proteomes" id="UP000018144"/>
    </source>
</evidence>
<dbReference type="AlphaFoldDB" id="U4LRD9"/>
<evidence type="ECO:0000313" key="2">
    <source>
        <dbReference type="EMBL" id="CCX34525.1"/>
    </source>
</evidence>
<name>U4LRD9_PYROM</name>
<dbReference type="Proteomes" id="UP000018144">
    <property type="component" value="Unassembled WGS sequence"/>
</dbReference>
<feature type="region of interest" description="Disordered" evidence="1">
    <location>
        <begin position="368"/>
        <end position="403"/>
    </location>
</feature>
<gene>
    <name evidence="2" type="ORF">PCON_03918</name>
</gene>
<feature type="compositionally biased region" description="Basic and acidic residues" evidence="1">
    <location>
        <begin position="368"/>
        <end position="401"/>
    </location>
</feature>
<dbReference type="EMBL" id="HF936567">
    <property type="protein sequence ID" value="CCX34525.1"/>
    <property type="molecule type" value="Genomic_DNA"/>
</dbReference>
<reference evidence="2 3" key="1">
    <citation type="journal article" date="2013" name="PLoS Genet.">
        <title>The genome and development-dependent transcriptomes of Pyronema confluens: a window into fungal evolution.</title>
        <authorList>
            <person name="Traeger S."/>
            <person name="Altegoer F."/>
            <person name="Freitag M."/>
            <person name="Gabaldon T."/>
            <person name="Kempken F."/>
            <person name="Kumar A."/>
            <person name="Marcet-Houben M."/>
            <person name="Poggeler S."/>
            <person name="Stajich J.E."/>
            <person name="Nowrousian M."/>
        </authorList>
    </citation>
    <scope>NUCLEOTIDE SEQUENCE [LARGE SCALE GENOMIC DNA]</scope>
    <source>
        <strain evidence="3">CBS 100304</strain>
        <tissue evidence="2">Vegetative mycelium</tissue>
    </source>
</reference>
<evidence type="ECO:0000256" key="1">
    <source>
        <dbReference type="SAM" id="MobiDB-lite"/>
    </source>
</evidence>
<sequence>MKGWRWVTTRTGSFGLGGFGFAGSSSASCYLSRYPRDAHRQPHCYRGFFRRLQGCHFSAAGLLQHLWLISSPVRSKKLSTVNLHFNPSAAPLPSQTTNLESHICLFHHPYTINTHPARWPLYQSWIPTLWIPPTPWISTSMILWAATTMRATAASTTTITTTTLPVSTASMAMTAASTSPLVAAKAKRIDWPVYDHQTELENARNRGLERARARLPPLPPSPPDFETEQELHMWMLHKFGNVSPEYWKSLEAYYRYGHWFWEDFDEEDEEGYLNNTSLPSMAEVDYPDFSLDITHDLKAAKEEADARVSKRKKKCCEGHAYLWQERNVSRIGIVSVRCKRRSQIQEDIKVKMSPSVRAAIEVLKEEEEARQQAEKEAEEARKQAERETEEKRSANKPESRQVVRGLWNSTDSLHPYQVRHMNKVSHAGTYHSKPWNNYTIG</sequence>
<dbReference type="PROSITE" id="PS51257">
    <property type="entry name" value="PROKAR_LIPOPROTEIN"/>
    <property type="match status" value="1"/>
</dbReference>
<accession>U4LRD9</accession>
<organism evidence="2 3">
    <name type="scientific">Pyronema omphalodes (strain CBS 100304)</name>
    <name type="common">Pyronema confluens</name>
    <dbReference type="NCBI Taxonomy" id="1076935"/>
    <lineage>
        <taxon>Eukaryota</taxon>
        <taxon>Fungi</taxon>
        <taxon>Dikarya</taxon>
        <taxon>Ascomycota</taxon>
        <taxon>Pezizomycotina</taxon>
        <taxon>Pezizomycetes</taxon>
        <taxon>Pezizales</taxon>
        <taxon>Pyronemataceae</taxon>
        <taxon>Pyronema</taxon>
    </lineage>
</organism>
<dbReference type="OrthoDB" id="10516543at2759"/>
<keyword evidence="3" id="KW-1185">Reference proteome</keyword>
<protein>
    <submittedName>
        <fullName evidence="2">Uncharacterized protein</fullName>
    </submittedName>
</protein>